<evidence type="ECO:0000259" key="1">
    <source>
        <dbReference type="Pfam" id="PF12697"/>
    </source>
</evidence>
<evidence type="ECO:0000313" key="3">
    <source>
        <dbReference type="Proteomes" id="UP000576082"/>
    </source>
</evidence>
<dbReference type="GO" id="GO:0016787">
    <property type="term" value="F:hydrolase activity"/>
    <property type="evidence" value="ECO:0007669"/>
    <property type="project" value="UniProtKB-KW"/>
</dbReference>
<reference evidence="2 3" key="1">
    <citation type="submission" date="2020-04" db="EMBL/GenBank/DDBJ databases">
        <title>Flammeovirga sp. SR4, a novel species isolated from seawater.</title>
        <authorList>
            <person name="Wang X."/>
        </authorList>
    </citation>
    <scope>NUCLEOTIDE SEQUENCE [LARGE SCALE GENOMIC DNA]</scope>
    <source>
        <strain evidence="2 3">ATCC 23126</strain>
    </source>
</reference>
<dbReference type="Pfam" id="PF12697">
    <property type="entry name" value="Abhydrolase_6"/>
    <property type="match status" value="1"/>
</dbReference>
<organism evidence="2 3">
    <name type="scientific">Flammeovirga aprica JL-4</name>
    <dbReference type="NCBI Taxonomy" id="694437"/>
    <lineage>
        <taxon>Bacteria</taxon>
        <taxon>Pseudomonadati</taxon>
        <taxon>Bacteroidota</taxon>
        <taxon>Cytophagia</taxon>
        <taxon>Cytophagales</taxon>
        <taxon>Flammeovirgaceae</taxon>
        <taxon>Flammeovirga</taxon>
    </lineage>
</organism>
<dbReference type="PANTHER" id="PTHR43194">
    <property type="entry name" value="HYDROLASE ALPHA/BETA FOLD FAMILY"/>
    <property type="match status" value="1"/>
</dbReference>
<accession>A0A7X9P235</accession>
<sequence>MFTFKPAKQKKSKHPLILIHGALFNGEAWRGNFLDYFAELGYDTYAVHLSGHRDNESKLFLNLYGLDQYTEDVIKLITSLDEKPILIGHSMGGLVTQLVGQKISLQAAVLLAAVPPFGVFRSMSEFFLTAPLSWGKFAASALFPFGKYIETEPPEGIYTTLPSLEVRKHVSKNMQRESIRALLEMMLRDFEIDASKVNFPMAHIGFRDDKIIFPEDVEKTATFYGQQAIIFENRAHAFMFEPNWTEVAEYIQEWLDDKN</sequence>
<dbReference type="Proteomes" id="UP000576082">
    <property type="component" value="Unassembled WGS sequence"/>
</dbReference>
<keyword evidence="3" id="KW-1185">Reference proteome</keyword>
<proteinExistence type="predicted"/>
<dbReference type="SUPFAM" id="SSF53474">
    <property type="entry name" value="alpha/beta-Hydrolases"/>
    <property type="match status" value="1"/>
</dbReference>
<protein>
    <submittedName>
        <fullName evidence="2">Alpha/beta hydrolase</fullName>
    </submittedName>
</protein>
<dbReference type="InterPro" id="IPR050228">
    <property type="entry name" value="Carboxylesterase_BioH"/>
</dbReference>
<comment type="caution">
    <text evidence="2">The sequence shown here is derived from an EMBL/GenBank/DDBJ whole genome shotgun (WGS) entry which is preliminary data.</text>
</comment>
<dbReference type="InterPro" id="IPR029058">
    <property type="entry name" value="AB_hydrolase_fold"/>
</dbReference>
<evidence type="ECO:0000313" key="2">
    <source>
        <dbReference type="EMBL" id="NME67002.1"/>
    </source>
</evidence>
<dbReference type="EMBL" id="JABANE010000006">
    <property type="protein sequence ID" value="NME67002.1"/>
    <property type="molecule type" value="Genomic_DNA"/>
</dbReference>
<dbReference type="RefSeq" id="WP_169655012.1">
    <property type="nucleotide sequence ID" value="NZ_JABANE010000006.1"/>
</dbReference>
<dbReference type="PANTHER" id="PTHR43194:SF2">
    <property type="entry name" value="PEROXISOMAL MEMBRANE PROTEIN LPX1"/>
    <property type="match status" value="1"/>
</dbReference>
<dbReference type="AlphaFoldDB" id="A0A7X9P235"/>
<keyword evidence="2" id="KW-0378">Hydrolase</keyword>
<feature type="domain" description="AB hydrolase-1" evidence="1">
    <location>
        <begin position="16"/>
        <end position="249"/>
    </location>
</feature>
<dbReference type="InterPro" id="IPR000073">
    <property type="entry name" value="AB_hydrolase_1"/>
</dbReference>
<name>A0A7X9P235_9BACT</name>
<dbReference type="Gene3D" id="3.40.50.1820">
    <property type="entry name" value="alpha/beta hydrolase"/>
    <property type="match status" value="1"/>
</dbReference>
<gene>
    <name evidence="2" type="ORF">HHU12_03395</name>
</gene>